<comment type="subunit">
    <text evidence="6">Consists of a catalytic RNA component (M1 or rnpB) and a protein subunit.</text>
</comment>
<dbReference type="EMBL" id="JYNL01000064">
    <property type="protein sequence ID" value="KMO70524.1"/>
    <property type="molecule type" value="Genomic_DNA"/>
</dbReference>
<dbReference type="InterPro" id="IPR020568">
    <property type="entry name" value="Ribosomal_Su5_D2-typ_SF"/>
</dbReference>
<dbReference type="STRING" id="37916.MCHLDSM_05413"/>
<dbReference type="Proteomes" id="UP000036513">
    <property type="component" value="Unassembled WGS sequence"/>
</dbReference>
<evidence type="ECO:0000313" key="9">
    <source>
        <dbReference type="EMBL" id="KMO70524.1"/>
    </source>
</evidence>
<dbReference type="PATRIC" id="fig|37916.4.peg.5423"/>
<organism evidence="9 10">
    <name type="scientific">Mycolicibacterium chlorophenolicum</name>
    <dbReference type="NCBI Taxonomy" id="37916"/>
    <lineage>
        <taxon>Bacteria</taxon>
        <taxon>Bacillati</taxon>
        <taxon>Actinomycetota</taxon>
        <taxon>Actinomycetes</taxon>
        <taxon>Mycobacteriales</taxon>
        <taxon>Mycobacteriaceae</taxon>
        <taxon>Mycolicibacterium</taxon>
    </lineage>
</organism>
<dbReference type="AlphaFoldDB" id="A0A0J6VJX1"/>
<dbReference type="InterPro" id="IPR000100">
    <property type="entry name" value="RNase_P"/>
</dbReference>
<comment type="catalytic activity">
    <reaction evidence="6">
        <text>Endonucleolytic cleavage of RNA, removing 5'-extranucleotides from tRNA precursor.</text>
        <dbReference type="EC" id="3.1.26.5"/>
    </reaction>
</comment>
<dbReference type="GO" id="GO:0004526">
    <property type="term" value="F:ribonuclease P activity"/>
    <property type="evidence" value="ECO:0007669"/>
    <property type="project" value="UniProtKB-UniRule"/>
</dbReference>
<evidence type="ECO:0000256" key="7">
    <source>
        <dbReference type="NCBIfam" id="TIGR00188"/>
    </source>
</evidence>
<evidence type="ECO:0000256" key="2">
    <source>
        <dbReference type="ARBA" id="ARBA00022722"/>
    </source>
</evidence>
<gene>
    <name evidence="6 9" type="primary">rnpA</name>
    <name evidence="9" type="ORF">MCHLDSM_05413</name>
</gene>
<keyword evidence="1 6" id="KW-0819">tRNA processing</keyword>
<evidence type="ECO:0000256" key="3">
    <source>
        <dbReference type="ARBA" id="ARBA00022759"/>
    </source>
</evidence>
<evidence type="ECO:0000256" key="4">
    <source>
        <dbReference type="ARBA" id="ARBA00022801"/>
    </source>
</evidence>
<dbReference type="GO" id="GO:0030677">
    <property type="term" value="C:ribonuclease P complex"/>
    <property type="evidence" value="ECO:0007669"/>
    <property type="project" value="TreeGrafter"/>
</dbReference>
<dbReference type="SMR" id="A0A0J6VJX1"/>
<keyword evidence="3 6" id="KW-0255">Endonuclease</keyword>
<evidence type="ECO:0000256" key="6">
    <source>
        <dbReference type="HAMAP-Rule" id="MF_00227"/>
    </source>
</evidence>
<evidence type="ECO:0000313" key="10">
    <source>
        <dbReference type="Proteomes" id="UP000036513"/>
    </source>
</evidence>
<dbReference type="RefSeq" id="WP_048472512.1">
    <property type="nucleotide sequence ID" value="NZ_JYNL01000064.1"/>
</dbReference>
<dbReference type="HAMAP" id="MF_00227">
    <property type="entry name" value="RNase_P"/>
    <property type="match status" value="1"/>
</dbReference>
<comment type="function">
    <text evidence="6">RNaseP catalyzes the removal of the 5'-leader sequence from pre-tRNA to produce the mature 5'-terminus. It can also cleave other RNA substrates such as 4.5S RNA. The protein component plays an auxiliary but essential role in vivo by binding to the 5'-leader sequence and broadening the substrate specificity of the ribozyme.</text>
</comment>
<protein>
    <recommendedName>
        <fullName evidence="6 7">Ribonuclease P protein component</fullName>
        <shortName evidence="6">RNase P protein</shortName>
        <shortName evidence="6">RNaseP protein</shortName>
        <ecNumber evidence="6 7">3.1.26.5</ecNumber>
    </recommendedName>
    <alternativeName>
        <fullName evidence="6">Protein C5</fullName>
    </alternativeName>
</protein>
<dbReference type="NCBIfam" id="TIGR00188">
    <property type="entry name" value="rnpA"/>
    <property type="match status" value="1"/>
</dbReference>
<accession>A0A0J6VJX1</accession>
<dbReference type="SUPFAM" id="SSF54211">
    <property type="entry name" value="Ribosomal protein S5 domain 2-like"/>
    <property type="match status" value="1"/>
</dbReference>
<dbReference type="GO" id="GO:0000049">
    <property type="term" value="F:tRNA binding"/>
    <property type="evidence" value="ECO:0007669"/>
    <property type="project" value="UniProtKB-UniRule"/>
</dbReference>
<dbReference type="InterPro" id="IPR014721">
    <property type="entry name" value="Ribsml_uS5_D2-typ_fold_subgr"/>
</dbReference>
<dbReference type="Pfam" id="PF00825">
    <property type="entry name" value="Ribonuclease_P"/>
    <property type="match status" value="1"/>
</dbReference>
<dbReference type="GO" id="GO:0042781">
    <property type="term" value="F:3'-tRNA processing endoribonuclease activity"/>
    <property type="evidence" value="ECO:0007669"/>
    <property type="project" value="TreeGrafter"/>
</dbReference>
<evidence type="ECO:0000256" key="5">
    <source>
        <dbReference type="ARBA" id="ARBA00022884"/>
    </source>
</evidence>
<dbReference type="PANTHER" id="PTHR33992">
    <property type="entry name" value="RIBONUCLEASE P PROTEIN COMPONENT"/>
    <property type="match status" value="1"/>
</dbReference>
<feature type="region of interest" description="Disordered" evidence="8">
    <location>
        <begin position="1"/>
        <end position="20"/>
    </location>
</feature>
<keyword evidence="4 6" id="KW-0378">Hydrolase</keyword>
<keyword evidence="2 6" id="KW-0540">Nuclease</keyword>
<feature type="compositionally biased region" description="Polar residues" evidence="8">
    <location>
        <begin position="1"/>
        <end position="14"/>
    </location>
</feature>
<keyword evidence="10" id="KW-1185">Reference proteome</keyword>
<dbReference type="Gene3D" id="3.30.230.10">
    <property type="match status" value="1"/>
</dbReference>
<dbReference type="EC" id="3.1.26.5" evidence="6 7"/>
<name>A0A0J6VJX1_9MYCO</name>
<keyword evidence="5 6" id="KW-0694">RNA-binding</keyword>
<dbReference type="PANTHER" id="PTHR33992:SF1">
    <property type="entry name" value="RIBONUCLEASE P PROTEIN COMPONENT"/>
    <property type="match status" value="1"/>
</dbReference>
<sequence>MLPAQNRMTRSTEFGATVSRGTRAGQPDLVVYCLRSDHTEDTGPRIGLVVSKAVGNAVARHQVSRRLRHVARAVLPELGPADRVVIRALPGSRRAISPRLEQELRTALQRIRTRNGASS</sequence>
<evidence type="ECO:0000256" key="8">
    <source>
        <dbReference type="SAM" id="MobiDB-lite"/>
    </source>
</evidence>
<reference evidence="9 10" key="1">
    <citation type="journal article" date="2015" name="Genome Biol. Evol.">
        <title>Characterization of Three Mycobacterium spp. with Potential Use in Bioremediation by Genome Sequencing and Comparative Genomics.</title>
        <authorList>
            <person name="Das S."/>
            <person name="Pettersson B.M."/>
            <person name="Behra P.R."/>
            <person name="Ramesh M."/>
            <person name="Dasgupta S."/>
            <person name="Bhattacharya A."/>
            <person name="Kirsebom L.A."/>
        </authorList>
    </citation>
    <scope>NUCLEOTIDE SEQUENCE [LARGE SCALE GENOMIC DNA]</scope>
    <source>
        <strain evidence="9 10">DSM 43826</strain>
    </source>
</reference>
<dbReference type="GO" id="GO:0001682">
    <property type="term" value="P:tRNA 5'-leader removal"/>
    <property type="evidence" value="ECO:0007669"/>
    <property type="project" value="UniProtKB-UniRule"/>
</dbReference>
<comment type="caution">
    <text evidence="9">The sequence shown here is derived from an EMBL/GenBank/DDBJ whole genome shotgun (WGS) entry which is preliminary data.</text>
</comment>
<evidence type="ECO:0000256" key="1">
    <source>
        <dbReference type="ARBA" id="ARBA00022694"/>
    </source>
</evidence>
<comment type="similarity">
    <text evidence="6">Belongs to the RnpA family.</text>
</comment>
<proteinExistence type="inferred from homology"/>